<dbReference type="Gene3D" id="3.80.10.10">
    <property type="entry name" value="Ribonuclease Inhibitor"/>
    <property type="match status" value="1"/>
</dbReference>
<dbReference type="EMBL" id="CAXITT010000485">
    <property type="protein sequence ID" value="CAL1542433.1"/>
    <property type="molecule type" value="Genomic_DNA"/>
</dbReference>
<evidence type="ECO:0000256" key="1">
    <source>
        <dbReference type="ARBA" id="ARBA00022614"/>
    </source>
</evidence>
<keyword evidence="4" id="KW-1185">Reference proteome</keyword>
<protein>
    <submittedName>
        <fullName evidence="3">Uncharacterized protein</fullName>
    </submittedName>
</protein>
<gene>
    <name evidence="3" type="ORF">GSLYS_00016027001</name>
</gene>
<evidence type="ECO:0000256" key="2">
    <source>
        <dbReference type="ARBA" id="ARBA00022737"/>
    </source>
</evidence>
<dbReference type="GO" id="GO:0005737">
    <property type="term" value="C:cytoplasm"/>
    <property type="evidence" value="ECO:0007669"/>
    <property type="project" value="TreeGrafter"/>
</dbReference>
<dbReference type="InterPro" id="IPR050216">
    <property type="entry name" value="LRR_domain-containing"/>
</dbReference>
<accession>A0AAV2I8F8</accession>
<dbReference type="Pfam" id="PF00560">
    <property type="entry name" value="LRR_1"/>
    <property type="match status" value="2"/>
</dbReference>
<proteinExistence type="predicted"/>
<comment type="caution">
    <text evidence="3">The sequence shown here is derived from an EMBL/GenBank/DDBJ whole genome shotgun (WGS) entry which is preliminary data.</text>
</comment>
<keyword evidence="1" id="KW-0433">Leucine-rich repeat</keyword>
<organism evidence="3 4">
    <name type="scientific">Lymnaea stagnalis</name>
    <name type="common">Great pond snail</name>
    <name type="synonym">Helix stagnalis</name>
    <dbReference type="NCBI Taxonomy" id="6523"/>
    <lineage>
        <taxon>Eukaryota</taxon>
        <taxon>Metazoa</taxon>
        <taxon>Spiralia</taxon>
        <taxon>Lophotrochozoa</taxon>
        <taxon>Mollusca</taxon>
        <taxon>Gastropoda</taxon>
        <taxon>Heterobranchia</taxon>
        <taxon>Euthyneura</taxon>
        <taxon>Panpulmonata</taxon>
        <taxon>Hygrophila</taxon>
        <taxon>Lymnaeoidea</taxon>
        <taxon>Lymnaeidae</taxon>
        <taxon>Lymnaea</taxon>
    </lineage>
</organism>
<dbReference type="SUPFAM" id="SSF52058">
    <property type="entry name" value="L domain-like"/>
    <property type="match status" value="1"/>
</dbReference>
<dbReference type="InterPro" id="IPR032675">
    <property type="entry name" value="LRR_dom_sf"/>
</dbReference>
<name>A0AAV2I8F8_LYMST</name>
<evidence type="ECO:0000313" key="4">
    <source>
        <dbReference type="Proteomes" id="UP001497497"/>
    </source>
</evidence>
<sequence>MELATTFLLPFNRLKRLPENIDALRNLRYVDMRSNVMTSIPPIFFNNQCLEYVDCSNNMIKVIPPTIKKCLWLHTFIAVDNKLRTLPA</sequence>
<dbReference type="PANTHER" id="PTHR48051:SF36">
    <property type="entry name" value="CASPASE FAMILY P20 DOMAIN-CONTAINING PROTEIN"/>
    <property type="match status" value="1"/>
</dbReference>
<feature type="non-terminal residue" evidence="3">
    <location>
        <position position="88"/>
    </location>
</feature>
<reference evidence="3 4" key="1">
    <citation type="submission" date="2024-04" db="EMBL/GenBank/DDBJ databases">
        <authorList>
            <consortium name="Genoscope - CEA"/>
            <person name="William W."/>
        </authorList>
    </citation>
    <scope>NUCLEOTIDE SEQUENCE [LARGE SCALE GENOMIC DNA]</scope>
</reference>
<evidence type="ECO:0000313" key="3">
    <source>
        <dbReference type="EMBL" id="CAL1542433.1"/>
    </source>
</evidence>
<dbReference type="PANTHER" id="PTHR48051">
    <property type="match status" value="1"/>
</dbReference>
<dbReference type="InterPro" id="IPR001611">
    <property type="entry name" value="Leu-rich_rpt"/>
</dbReference>
<dbReference type="AlphaFoldDB" id="A0AAV2I8F8"/>
<keyword evidence="2" id="KW-0677">Repeat</keyword>
<dbReference type="Proteomes" id="UP001497497">
    <property type="component" value="Unassembled WGS sequence"/>
</dbReference>